<dbReference type="Pfam" id="PF13580">
    <property type="entry name" value="SIS_2"/>
    <property type="match status" value="1"/>
</dbReference>
<dbReference type="GeneID" id="86833253"/>
<dbReference type="EMBL" id="JADBGF010000001">
    <property type="protein sequence ID" value="MBE1602692.1"/>
    <property type="molecule type" value="Genomic_DNA"/>
</dbReference>
<dbReference type="AlphaFoldDB" id="A0A8I0TW73"/>
<evidence type="ECO:0000259" key="1">
    <source>
        <dbReference type="PROSITE" id="PS51464"/>
    </source>
</evidence>
<dbReference type="InterPro" id="IPR046348">
    <property type="entry name" value="SIS_dom_sf"/>
</dbReference>
<gene>
    <name evidence="2" type="ORF">H4687_008821</name>
</gene>
<protein>
    <submittedName>
        <fullName evidence="2">Putative phosphosugar-binding protein</fullName>
    </submittedName>
</protein>
<dbReference type="NCBIfam" id="NF002805">
    <property type="entry name" value="PRK02947.1"/>
    <property type="match status" value="1"/>
</dbReference>
<evidence type="ECO:0000313" key="3">
    <source>
        <dbReference type="Proteomes" id="UP000629287"/>
    </source>
</evidence>
<accession>A0A8I0TW73</accession>
<dbReference type="GO" id="GO:0097367">
    <property type="term" value="F:carbohydrate derivative binding"/>
    <property type="evidence" value="ECO:0007669"/>
    <property type="project" value="InterPro"/>
</dbReference>
<dbReference type="RefSeq" id="WP_199813392.1">
    <property type="nucleotide sequence ID" value="NZ_JADBGF010000001.1"/>
</dbReference>
<dbReference type="Gene3D" id="3.40.50.10490">
    <property type="entry name" value="Glucose-6-phosphate isomerase like protein, domain 1"/>
    <property type="match status" value="1"/>
</dbReference>
<feature type="domain" description="SIS" evidence="1">
    <location>
        <begin position="29"/>
        <end position="190"/>
    </location>
</feature>
<dbReference type="Proteomes" id="UP000629287">
    <property type="component" value="Unassembled WGS sequence"/>
</dbReference>
<name>A0A8I0TW73_9ACTN</name>
<comment type="caution">
    <text evidence="2">The sequence shown here is derived from an EMBL/GenBank/DDBJ whole genome shotgun (WGS) entry which is preliminary data.</text>
</comment>
<dbReference type="GO" id="GO:1901135">
    <property type="term" value="P:carbohydrate derivative metabolic process"/>
    <property type="evidence" value="ECO:0007669"/>
    <property type="project" value="InterPro"/>
</dbReference>
<keyword evidence="3" id="KW-1185">Reference proteome</keyword>
<sequence length="234" mass="24447">MDFRDDFGAAMRAHLRMIEEHNDAALDEVAARLLDVARTGRVVHAAAAGHSVAAVLETLYRAGGLACVRPLFHPGLLPLNGAQASTEAERVSGLAATLVAPAGVQPGDLAVVFSNSGVNAFPVEAAHELKERGAYVVAVSSRLHMAQAPARSFAELGDLADTVLDTAIPPGDAVVPHRAERPRRYPRSAPPICGTCCWPVWADSPQPSRSPSPSGTAPTAVEAAGILGECWSPR</sequence>
<dbReference type="InterPro" id="IPR001347">
    <property type="entry name" value="SIS_dom"/>
</dbReference>
<reference evidence="2 3" key="1">
    <citation type="submission" date="2020-10" db="EMBL/GenBank/DDBJ databases">
        <title>Sequencing the genomes of 1000 actinobacteria strains.</title>
        <authorList>
            <person name="Klenk H.-P."/>
        </authorList>
    </citation>
    <scope>NUCLEOTIDE SEQUENCE [LARGE SCALE GENOMIC DNA]</scope>
    <source>
        <strain evidence="2 3">DSM 41803</strain>
    </source>
</reference>
<organism evidence="2 3">
    <name type="scientific">Streptomyces stelliscabiei</name>
    <dbReference type="NCBI Taxonomy" id="146820"/>
    <lineage>
        <taxon>Bacteria</taxon>
        <taxon>Bacillati</taxon>
        <taxon>Actinomycetota</taxon>
        <taxon>Actinomycetes</taxon>
        <taxon>Kitasatosporales</taxon>
        <taxon>Streptomycetaceae</taxon>
        <taxon>Streptomyces</taxon>
    </lineage>
</organism>
<evidence type="ECO:0000313" key="2">
    <source>
        <dbReference type="EMBL" id="MBE1602692.1"/>
    </source>
</evidence>
<proteinExistence type="predicted"/>
<dbReference type="PROSITE" id="PS51464">
    <property type="entry name" value="SIS"/>
    <property type="match status" value="1"/>
</dbReference>
<dbReference type="SUPFAM" id="SSF53697">
    <property type="entry name" value="SIS domain"/>
    <property type="match status" value="1"/>
</dbReference>